<comment type="subcellular location">
    <subcellularLocation>
        <location evidence="1">Cell membrane</location>
        <topology evidence="1">Multi-pass membrane protein</topology>
    </subcellularLocation>
</comment>
<comment type="similarity">
    <text evidence="2">Belongs to the glutamate-gated ion channel (TC 1.A.10.1) family.</text>
</comment>
<keyword evidence="4 9" id="KW-0812">Transmembrane</keyword>
<sequence length="623" mass="72230">MDSHATCVLWHSSFDIQLRTTEPLALLILEHKKWFIPGQDNDFYNYEPKRFDFKEHNLPYNDWILRVAVAIEQTHCESFITFQEHIPQFIRNFYHASTYSNWRSIQNHFIFVYTDELLENPMESDSYLEGYIFRDQPNILLVNAQFRNSSVFEIKTNRFVGSRFENKPHFYTLQIYDAKSEQVIWNSNTDLSSKMRNLQGREVVLGLFNYEPLMLLSYTKQPAMFDRAFNTTEARADGTEVRVILTFCELYNCTLQIDTSETSEWGDLYSNATGVGLMGMVLDRRIDYAVGGLLTWYEAYKQLDITSFLGSSGITCLVPAPRRIINWALPLQPFQAKLWLCVILCLTLECLALAGTHHFEFLASEPRWRKSLRFAYVSTLKLFVNQGTHYVATSYALRMVLLASYMVDIILTTVYSGGLASILTLPKLEEAADSRQRLYEHKLMWTGTSYAWISTIEVGNDDPVLLGIVDHYRVNDAATMAAKSRTEQMGFVVERMLFGHVANSEMIPDNALPRLKLMVDDLYFAYTNAYVPRLWPFIGIHNDLTLAWHSSGFDKYWEWKIVADYMNAHRQNRIVASKRLNLDIGPVKLGIDNCIGLLLLWCFGMTCSLLAFVLELWWIYFKN</sequence>
<evidence type="ECO:0000256" key="5">
    <source>
        <dbReference type="ARBA" id="ARBA00022989"/>
    </source>
</evidence>
<dbReference type="AlphaFoldDB" id="A0A6J1MFZ5"/>
<evidence type="ECO:0000256" key="4">
    <source>
        <dbReference type="ARBA" id="ARBA00022692"/>
    </source>
</evidence>
<reference evidence="12" key="1">
    <citation type="submission" date="2025-08" db="UniProtKB">
        <authorList>
            <consortium name="RefSeq"/>
        </authorList>
    </citation>
    <scope>IDENTIFICATION</scope>
    <source>
        <strain evidence="12">15085-1641.00</strain>
        <tissue evidence="12">Whole body</tissue>
    </source>
</reference>
<dbReference type="InterPro" id="IPR001320">
    <property type="entry name" value="Iontro_rcpt_C"/>
</dbReference>
<dbReference type="GO" id="GO:0050907">
    <property type="term" value="P:detection of chemical stimulus involved in sensory perception"/>
    <property type="evidence" value="ECO:0007669"/>
    <property type="project" value="UniProtKB-ARBA"/>
</dbReference>
<dbReference type="Gene3D" id="3.40.190.10">
    <property type="entry name" value="Periplasmic binding protein-like II"/>
    <property type="match status" value="1"/>
</dbReference>
<evidence type="ECO:0000256" key="2">
    <source>
        <dbReference type="ARBA" id="ARBA00008685"/>
    </source>
</evidence>
<evidence type="ECO:0000256" key="8">
    <source>
        <dbReference type="ARBA" id="ARBA00023180"/>
    </source>
</evidence>
<evidence type="ECO:0000313" key="12">
    <source>
        <dbReference type="RefSeq" id="XP_023178316.2"/>
    </source>
</evidence>
<feature type="domain" description="Ionotropic glutamate receptor C-terminal" evidence="10">
    <location>
        <begin position="336"/>
        <end position="567"/>
    </location>
</feature>
<proteinExistence type="inferred from homology"/>
<evidence type="ECO:0000256" key="7">
    <source>
        <dbReference type="ARBA" id="ARBA00023170"/>
    </source>
</evidence>
<dbReference type="OMA" id="TFCELYN"/>
<keyword evidence="3" id="KW-1003">Cell membrane</keyword>
<keyword evidence="11" id="KW-1185">Reference proteome</keyword>
<dbReference type="OrthoDB" id="8182981at2759"/>
<dbReference type="InterPro" id="IPR052192">
    <property type="entry name" value="Insect_Ionotropic_Sensory_Rcpt"/>
</dbReference>
<gene>
    <name evidence="12" type="primary">LOC111604466</name>
</gene>
<evidence type="ECO:0000256" key="1">
    <source>
        <dbReference type="ARBA" id="ARBA00004651"/>
    </source>
</evidence>
<dbReference type="Pfam" id="PF00060">
    <property type="entry name" value="Lig_chan"/>
    <property type="match status" value="1"/>
</dbReference>
<organism evidence="11 12">
    <name type="scientific">Drosophila hydei</name>
    <name type="common">Fruit fly</name>
    <dbReference type="NCBI Taxonomy" id="7224"/>
    <lineage>
        <taxon>Eukaryota</taxon>
        <taxon>Metazoa</taxon>
        <taxon>Ecdysozoa</taxon>
        <taxon>Arthropoda</taxon>
        <taxon>Hexapoda</taxon>
        <taxon>Insecta</taxon>
        <taxon>Pterygota</taxon>
        <taxon>Neoptera</taxon>
        <taxon>Endopterygota</taxon>
        <taxon>Diptera</taxon>
        <taxon>Brachycera</taxon>
        <taxon>Muscomorpha</taxon>
        <taxon>Ephydroidea</taxon>
        <taxon>Drosophilidae</taxon>
        <taxon>Drosophila</taxon>
    </lineage>
</organism>
<keyword evidence="8" id="KW-0325">Glycoprotein</keyword>
<protein>
    <submittedName>
        <fullName evidence="12">Uncharacterized protein LOC111604466</fullName>
    </submittedName>
</protein>
<keyword evidence="6 9" id="KW-0472">Membrane</keyword>
<dbReference type="Gene3D" id="1.10.287.70">
    <property type="match status" value="1"/>
</dbReference>
<dbReference type="KEGG" id="dhe:111604466"/>
<accession>A0A6J1MFZ5</accession>
<dbReference type="CTD" id="40157"/>
<dbReference type="GO" id="GO:0015276">
    <property type="term" value="F:ligand-gated monoatomic ion channel activity"/>
    <property type="evidence" value="ECO:0007669"/>
    <property type="project" value="InterPro"/>
</dbReference>
<dbReference type="Proteomes" id="UP000504633">
    <property type="component" value="Unplaced"/>
</dbReference>
<evidence type="ECO:0000256" key="6">
    <source>
        <dbReference type="ARBA" id="ARBA00023136"/>
    </source>
</evidence>
<dbReference type="GeneID" id="111604466"/>
<evidence type="ECO:0000259" key="10">
    <source>
        <dbReference type="Pfam" id="PF00060"/>
    </source>
</evidence>
<dbReference type="PANTHER" id="PTHR42643:SF40">
    <property type="entry name" value="IONOTROPIC RECEPTOR 41A-RELATED"/>
    <property type="match status" value="1"/>
</dbReference>
<keyword evidence="5 9" id="KW-1133">Transmembrane helix</keyword>
<name>A0A6J1MFZ5_DROHY</name>
<feature type="transmembrane region" description="Helical" evidence="9">
    <location>
        <begin position="598"/>
        <end position="620"/>
    </location>
</feature>
<dbReference type="RefSeq" id="XP_023178316.2">
    <property type="nucleotide sequence ID" value="XM_023322548.2"/>
</dbReference>
<evidence type="ECO:0000256" key="9">
    <source>
        <dbReference type="SAM" id="Phobius"/>
    </source>
</evidence>
<evidence type="ECO:0000256" key="3">
    <source>
        <dbReference type="ARBA" id="ARBA00022475"/>
    </source>
</evidence>
<dbReference type="PANTHER" id="PTHR42643">
    <property type="entry name" value="IONOTROPIC RECEPTOR 20A-RELATED"/>
    <property type="match status" value="1"/>
</dbReference>
<dbReference type="SUPFAM" id="SSF53850">
    <property type="entry name" value="Periplasmic binding protein-like II"/>
    <property type="match status" value="1"/>
</dbReference>
<dbReference type="GO" id="GO:0005886">
    <property type="term" value="C:plasma membrane"/>
    <property type="evidence" value="ECO:0007669"/>
    <property type="project" value="UniProtKB-SubCell"/>
</dbReference>
<evidence type="ECO:0000313" key="11">
    <source>
        <dbReference type="Proteomes" id="UP000504633"/>
    </source>
</evidence>
<keyword evidence="7" id="KW-0675">Receptor</keyword>